<sequence>MYTSITKDALTLRLAGRRRLLQILLPFFIVIVFLLLCSAIVFIRTRVPIRWVYLPAAFSAVMVQGLLTMLCSTYSYQLKVAAKGLSQYLHQNYEVYKKF</sequence>
<dbReference type="EMBL" id="JAHWGI010000027">
    <property type="protein sequence ID" value="KAK3907993.1"/>
    <property type="molecule type" value="Genomic_DNA"/>
</dbReference>
<accession>A0AAE1GSH2</accession>
<evidence type="ECO:0000256" key="1">
    <source>
        <dbReference type="SAM" id="Phobius"/>
    </source>
</evidence>
<organism evidence="2 3">
    <name type="scientific">Frankliniella fusca</name>
    <dbReference type="NCBI Taxonomy" id="407009"/>
    <lineage>
        <taxon>Eukaryota</taxon>
        <taxon>Metazoa</taxon>
        <taxon>Ecdysozoa</taxon>
        <taxon>Arthropoda</taxon>
        <taxon>Hexapoda</taxon>
        <taxon>Insecta</taxon>
        <taxon>Pterygota</taxon>
        <taxon>Neoptera</taxon>
        <taxon>Paraneoptera</taxon>
        <taxon>Thysanoptera</taxon>
        <taxon>Terebrantia</taxon>
        <taxon>Thripoidea</taxon>
        <taxon>Thripidae</taxon>
        <taxon>Frankliniella</taxon>
    </lineage>
</organism>
<evidence type="ECO:0000313" key="2">
    <source>
        <dbReference type="EMBL" id="KAK3907993.1"/>
    </source>
</evidence>
<name>A0AAE1GSH2_9NEOP</name>
<dbReference type="AlphaFoldDB" id="A0AAE1GSH2"/>
<keyword evidence="1" id="KW-1133">Transmembrane helix</keyword>
<proteinExistence type="predicted"/>
<protein>
    <submittedName>
        <fullName evidence="2">Transmembrane protein HWLF5</fullName>
    </submittedName>
</protein>
<feature type="transmembrane region" description="Helical" evidence="1">
    <location>
        <begin position="20"/>
        <end position="43"/>
    </location>
</feature>
<reference evidence="2" key="2">
    <citation type="journal article" date="2023" name="BMC Genomics">
        <title>Pest status, molecular evolution, and epigenetic factors derived from the genome assembly of Frankliniella fusca, a thysanopteran phytovirus vector.</title>
        <authorList>
            <person name="Catto M.A."/>
            <person name="Labadie P.E."/>
            <person name="Jacobson A.L."/>
            <person name="Kennedy G.G."/>
            <person name="Srinivasan R."/>
            <person name="Hunt B.G."/>
        </authorList>
    </citation>
    <scope>NUCLEOTIDE SEQUENCE</scope>
    <source>
        <strain evidence="2">PL_HMW_Pooled</strain>
    </source>
</reference>
<keyword evidence="1 2" id="KW-0812">Transmembrane</keyword>
<feature type="transmembrane region" description="Helical" evidence="1">
    <location>
        <begin position="49"/>
        <end position="70"/>
    </location>
</feature>
<dbReference type="Proteomes" id="UP001219518">
    <property type="component" value="Unassembled WGS sequence"/>
</dbReference>
<evidence type="ECO:0000313" key="3">
    <source>
        <dbReference type="Proteomes" id="UP001219518"/>
    </source>
</evidence>
<keyword evidence="1" id="KW-0472">Membrane</keyword>
<comment type="caution">
    <text evidence="2">The sequence shown here is derived from an EMBL/GenBank/DDBJ whole genome shotgun (WGS) entry which is preliminary data.</text>
</comment>
<gene>
    <name evidence="2" type="ORF">KUF71_003125</name>
</gene>
<reference evidence="2" key="1">
    <citation type="submission" date="2021-07" db="EMBL/GenBank/DDBJ databases">
        <authorList>
            <person name="Catto M.A."/>
            <person name="Jacobson A."/>
            <person name="Kennedy G."/>
            <person name="Labadie P."/>
            <person name="Hunt B.G."/>
            <person name="Srinivasan R."/>
        </authorList>
    </citation>
    <scope>NUCLEOTIDE SEQUENCE</scope>
    <source>
        <strain evidence="2">PL_HMW_Pooled</strain>
        <tissue evidence="2">Head</tissue>
    </source>
</reference>
<keyword evidence="3" id="KW-1185">Reference proteome</keyword>